<evidence type="ECO:0000256" key="4">
    <source>
        <dbReference type="ARBA" id="ARBA00023089"/>
    </source>
</evidence>
<comment type="similarity">
    <text evidence="1 5">Belongs to the Frigida family.</text>
</comment>
<keyword evidence="3 5" id="KW-0221">Differentiation</keyword>
<dbReference type="PANTHER" id="PTHR31791:SF47">
    <property type="entry name" value="INACTIVE FRIGIDA-LIKE PROTEIN 2"/>
    <property type="match status" value="1"/>
</dbReference>
<dbReference type="EMBL" id="KQ258432">
    <property type="protein sequence ID" value="KOM28373.1"/>
    <property type="molecule type" value="Genomic_DNA"/>
</dbReference>
<evidence type="ECO:0000313" key="7">
    <source>
        <dbReference type="EMBL" id="KOM28373.1"/>
    </source>
</evidence>
<feature type="region of interest" description="Disordered" evidence="6">
    <location>
        <begin position="423"/>
        <end position="467"/>
    </location>
</feature>
<dbReference type="OMA" id="MIEPSHH"/>
<evidence type="ECO:0000256" key="2">
    <source>
        <dbReference type="ARBA" id="ARBA00022473"/>
    </source>
</evidence>
<dbReference type="GO" id="GO:0009908">
    <property type="term" value="P:flower development"/>
    <property type="evidence" value="ECO:0007669"/>
    <property type="project" value="UniProtKB-KW"/>
</dbReference>
<evidence type="ECO:0000256" key="1">
    <source>
        <dbReference type="ARBA" id="ARBA00008956"/>
    </source>
</evidence>
<dbReference type="Gramene" id="KOM28373">
    <property type="protein sequence ID" value="KOM28373"/>
    <property type="gene ID" value="LR48_Vigan538s001100"/>
</dbReference>
<dbReference type="InterPro" id="IPR012474">
    <property type="entry name" value="Frigida"/>
</dbReference>
<feature type="region of interest" description="Disordered" evidence="6">
    <location>
        <begin position="538"/>
        <end position="573"/>
    </location>
</feature>
<protein>
    <recommendedName>
        <fullName evidence="5">FRIGIDA-like protein</fullName>
    </recommendedName>
</protein>
<dbReference type="Pfam" id="PF07899">
    <property type="entry name" value="Frigida"/>
    <property type="match status" value="2"/>
</dbReference>
<dbReference type="PANTHER" id="PTHR31791">
    <property type="entry name" value="FRIGIDA-LIKE PROTEIN 3-RELATED"/>
    <property type="match status" value="1"/>
</dbReference>
<accession>A0A0L9TCV6</accession>
<evidence type="ECO:0000256" key="6">
    <source>
        <dbReference type="SAM" id="MobiDB-lite"/>
    </source>
</evidence>
<evidence type="ECO:0000256" key="3">
    <source>
        <dbReference type="ARBA" id="ARBA00022782"/>
    </source>
</evidence>
<sequence>MDTLNTIATALNLVDSKKENLKKAFDDLQSLLSPLPLAWSDLDSHFTSLHHSLSHRLHLLQSQTLTLTTTPIPDPPAQTPNEAKFSSNPKNSSSNHDESSPGVSPQNDAVPGPVAPGNELVVLCEKMDGVGLRNYVHDNFLDMARVQAELPGAFRHAPDAGVMVLDALEGFHGDGSGLKKWELRNMRKSCVVLLRQFRVAALSVSAEASLRAVKLAQAWKEKLVGDDNNAFEALGLLHLIAAFGLVSEFSWDELVDFSVVAPANEEFPELCRAVGLTEKVPGVPEKGRTGPAKSISIAQNMLLKGETENQNVPNIKPDLRFEKIVIDDGSDIVQKLIDKDKHIPAVKYILEFNLADKIPPVPILEAAVDEAKKLGRKLSEEGNSSSESTAREIHTLKLVINIIENFKLETEHLRASVEQRIEQLKKQKTNNKRSTPAPASKPQHKQQQQQQKRNMQKQQQTWIKHPRASAPVVATAVLKNANSAMHRYQQTRVHPSGLFPEHPNPYWSSPAVPSGMMASTAKFLPYAGPSAGSYYGHDGVPMGPRGNPNVRVSHLSSSEPQVPTGGYYDRTSTFGGSGLQHHYQASYYPQ</sequence>
<name>A0A0L9TCV6_PHAAN</name>
<reference evidence="8" key="1">
    <citation type="journal article" date="2015" name="Proc. Natl. Acad. Sci. U.S.A.">
        <title>Genome sequencing of adzuki bean (Vigna angularis) provides insight into high starch and low fat accumulation and domestication.</title>
        <authorList>
            <person name="Yang K."/>
            <person name="Tian Z."/>
            <person name="Chen C."/>
            <person name="Luo L."/>
            <person name="Zhao B."/>
            <person name="Wang Z."/>
            <person name="Yu L."/>
            <person name="Li Y."/>
            <person name="Sun Y."/>
            <person name="Li W."/>
            <person name="Chen Y."/>
            <person name="Li Y."/>
            <person name="Zhang Y."/>
            <person name="Ai D."/>
            <person name="Zhao J."/>
            <person name="Shang C."/>
            <person name="Ma Y."/>
            <person name="Wu B."/>
            <person name="Wang M."/>
            <person name="Gao L."/>
            <person name="Sun D."/>
            <person name="Zhang P."/>
            <person name="Guo F."/>
            <person name="Wang W."/>
            <person name="Li Y."/>
            <person name="Wang J."/>
            <person name="Varshney R.K."/>
            <person name="Wang J."/>
            <person name="Ling H.Q."/>
            <person name="Wan P."/>
        </authorList>
    </citation>
    <scope>NUCLEOTIDE SEQUENCE</scope>
    <source>
        <strain evidence="8">cv. Jingnong 6</strain>
    </source>
</reference>
<evidence type="ECO:0000256" key="5">
    <source>
        <dbReference type="RuleBase" id="RU364012"/>
    </source>
</evidence>
<dbReference type="STRING" id="3914.A0A0L9TCV6"/>
<feature type="region of interest" description="Disordered" evidence="6">
    <location>
        <begin position="68"/>
        <end position="114"/>
    </location>
</feature>
<keyword evidence="4 5" id="KW-0287">Flowering</keyword>
<gene>
    <name evidence="7" type="ORF">LR48_Vigan538s001100</name>
</gene>
<dbReference type="AlphaFoldDB" id="A0A0L9TCV6"/>
<proteinExistence type="inferred from homology"/>
<feature type="compositionally biased region" description="Low complexity" evidence="6">
    <location>
        <begin position="445"/>
        <end position="460"/>
    </location>
</feature>
<dbReference type="Proteomes" id="UP000053144">
    <property type="component" value="Unassembled WGS sequence"/>
</dbReference>
<organism evidence="7 8">
    <name type="scientific">Phaseolus angularis</name>
    <name type="common">Azuki bean</name>
    <name type="synonym">Vigna angularis</name>
    <dbReference type="NCBI Taxonomy" id="3914"/>
    <lineage>
        <taxon>Eukaryota</taxon>
        <taxon>Viridiplantae</taxon>
        <taxon>Streptophyta</taxon>
        <taxon>Embryophyta</taxon>
        <taxon>Tracheophyta</taxon>
        <taxon>Spermatophyta</taxon>
        <taxon>Magnoliopsida</taxon>
        <taxon>eudicotyledons</taxon>
        <taxon>Gunneridae</taxon>
        <taxon>Pentapetalae</taxon>
        <taxon>rosids</taxon>
        <taxon>fabids</taxon>
        <taxon>Fabales</taxon>
        <taxon>Fabaceae</taxon>
        <taxon>Papilionoideae</taxon>
        <taxon>50 kb inversion clade</taxon>
        <taxon>NPAAA clade</taxon>
        <taxon>indigoferoid/millettioid clade</taxon>
        <taxon>Phaseoleae</taxon>
        <taxon>Vigna</taxon>
    </lineage>
</organism>
<dbReference type="GO" id="GO:0030154">
    <property type="term" value="P:cell differentiation"/>
    <property type="evidence" value="ECO:0007669"/>
    <property type="project" value="UniProtKB-KW"/>
</dbReference>
<evidence type="ECO:0000313" key="8">
    <source>
        <dbReference type="Proteomes" id="UP000053144"/>
    </source>
</evidence>
<keyword evidence="2 5" id="KW-0217">Developmental protein</keyword>